<evidence type="ECO:0000313" key="2">
    <source>
        <dbReference type="EMBL" id="VDM85470.1"/>
    </source>
</evidence>
<keyword evidence="1" id="KW-0472">Membrane</keyword>
<sequence>MYWELLDLDLCIGHRLSIQDLCDRTPSHFFPCFGAIPITPFASELWCRRADLISFLYAKHGEAYDENVGTAESMIALPREKIVYLLMAMVALYLIAGTAAELVCNFIGFAYPAYASVKVRVQ</sequence>
<protein>
    <submittedName>
        <fullName evidence="2">Uncharacterized protein</fullName>
    </submittedName>
</protein>
<keyword evidence="1" id="KW-1133">Transmembrane helix</keyword>
<keyword evidence="1" id="KW-0812">Transmembrane</keyword>
<feature type="transmembrane region" description="Helical" evidence="1">
    <location>
        <begin position="82"/>
        <end position="111"/>
    </location>
</feature>
<reference evidence="2 3" key="1">
    <citation type="submission" date="2018-11" db="EMBL/GenBank/DDBJ databases">
        <authorList>
            <consortium name="Pathogen Informatics"/>
        </authorList>
    </citation>
    <scope>NUCLEOTIDE SEQUENCE [LARGE SCALE GENOMIC DNA]</scope>
</reference>
<dbReference type="Proteomes" id="UP000270094">
    <property type="component" value="Unassembled WGS sequence"/>
</dbReference>
<keyword evidence="3" id="KW-1185">Reference proteome</keyword>
<organism evidence="2 3">
    <name type="scientific">Strongylus vulgaris</name>
    <name type="common">Blood worm</name>
    <dbReference type="NCBI Taxonomy" id="40348"/>
    <lineage>
        <taxon>Eukaryota</taxon>
        <taxon>Metazoa</taxon>
        <taxon>Ecdysozoa</taxon>
        <taxon>Nematoda</taxon>
        <taxon>Chromadorea</taxon>
        <taxon>Rhabditida</taxon>
        <taxon>Rhabditina</taxon>
        <taxon>Rhabditomorpha</taxon>
        <taxon>Strongyloidea</taxon>
        <taxon>Strongylidae</taxon>
        <taxon>Strongylus</taxon>
    </lineage>
</organism>
<dbReference type="OrthoDB" id="5913021at2759"/>
<proteinExistence type="predicted"/>
<evidence type="ECO:0000313" key="3">
    <source>
        <dbReference type="Proteomes" id="UP000270094"/>
    </source>
</evidence>
<gene>
    <name evidence="2" type="ORF">SVUK_LOCUS20468</name>
</gene>
<dbReference type="AlphaFoldDB" id="A0A3P7JIJ4"/>
<dbReference type="EMBL" id="UYYB01140874">
    <property type="protein sequence ID" value="VDM85470.1"/>
    <property type="molecule type" value="Genomic_DNA"/>
</dbReference>
<evidence type="ECO:0000256" key="1">
    <source>
        <dbReference type="SAM" id="Phobius"/>
    </source>
</evidence>
<name>A0A3P7JIJ4_STRVU</name>
<accession>A0A3P7JIJ4</accession>